<dbReference type="EMBL" id="LDJL01000002">
    <property type="protein sequence ID" value="KRG71450.1"/>
    <property type="molecule type" value="Genomic_DNA"/>
</dbReference>
<dbReference type="STRING" id="344882.ABB29_01315"/>
<dbReference type="PATRIC" id="fig|344882.3.peg.1459"/>
<dbReference type="OrthoDB" id="1524900at2"/>
<proteinExistence type="predicted"/>
<dbReference type="GO" id="GO:0006352">
    <property type="term" value="P:DNA-templated transcription initiation"/>
    <property type="evidence" value="ECO:0007669"/>
    <property type="project" value="InterPro"/>
</dbReference>
<dbReference type="GO" id="GO:0003700">
    <property type="term" value="F:DNA-binding transcription factor activity"/>
    <property type="evidence" value="ECO:0007669"/>
    <property type="project" value="InterPro"/>
</dbReference>
<sequence>MDLDTYKRLRSQARRLTSRDSDAEDLVQDALLAGVKADRSDLPWLSGALRKLAAMQARTAVRRRRREHAHAHAEADDSNIEDVSANEAVSAAAAGSLARMRDWPPASRRLAVLALHGLSAAEIRWILQLTPEAFRQRLGRLRGLLAGLSPPLRAEALALAYLRDPARVVDLQFGLVRRALLAALAGHQGLASHDRDGHLLVIRPRGHAWRPGGNQ</sequence>
<dbReference type="RefSeq" id="WP_057656820.1">
    <property type="nucleotide sequence ID" value="NZ_LDJL01000002.1"/>
</dbReference>
<gene>
    <name evidence="1" type="ORF">ABB29_01315</name>
</gene>
<name>A0A0R0CYE4_9GAMM</name>
<reference evidence="1 2" key="1">
    <citation type="submission" date="2015-05" db="EMBL/GenBank/DDBJ databases">
        <title>Genome sequencing and analysis of members of genus Stenotrophomonas.</title>
        <authorList>
            <person name="Patil P.P."/>
            <person name="Midha S."/>
            <person name="Patil P.B."/>
        </authorList>
    </citation>
    <scope>NUCLEOTIDE SEQUENCE [LARGE SCALE GENOMIC DNA]</scope>
    <source>
        <strain evidence="1 2">DSM 21858</strain>
    </source>
</reference>
<keyword evidence="2" id="KW-1185">Reference proteome</keyword>
<comment type="caution">
    <text evidence="1">The sequence shown here is derived from an EMBL/GenBank/DDBJ whole genome shotgun (WGS) entry which is preliminary data.</text>
</comment>
<organism evidence="1 2">
    <name type="scientific">Pseudoxanthomonas dokdonensis</name>
    <dbReference type="NCBI Taxonomy" id="344882"/>
    <lineage>
        <taxon>Bacteria</taxon>
        <taxon>Pseudomonadati</taxon>
        <taxon>Pseudomonadota</taxon>
        <taxon>Gammaproteobacteria</taxon>
        <taxon>Lysobacterales</taxon>
        <taxon>Lysobacteraceae</taxon>
        <taxon>Pseudoxanthomonas</taxon>
    </lineage>
</organism>
<dbReference type="SUPFAM" id="SSF88946">
    <property type="entry name" value="Sigma2 domain of RNA polymerase sigma factors"/>
    <property type="match status" value="1"/>
</dbReference>
<dbReference type="Proteomes" id="UP000052052">
    <property type="component" value="Unassembled WGS sequence"/>
</dbReference>
<dbReference type="AlphaFoldDB" id="A0A0R0CYE4"/>
<dbReference type="Gene3D" id="1.10.1740.10">
    <property type="match status" value="1"/>
</dbReference>
<evidence type="ECO:0000313" key="2">
    <source>
        <dbReference type="Proteomes" id="UP000052052"/>
    </source>
</evidence>
<dbReference type="InterPro" id="IPR013325">
    <property type="entry name" value="RNA_pol_sigma_r2"/>
</dbReference>
<protein>
    <submittedName>
        <fullName evidence="1">Uncharacterized protein</fullName>
    </submittedName>
</protein>
<accession>A0A0R0CYE4</accession>
<evidence type="ECO:0000313" key="1">
    <source>
        <dbReference type="EMBL" id="KRG71450.1"/>
    </source>
</evidence>